<keyword evidence="1" id="KW-0472">Membrane</keyword>
<evidence type="ECO:0000313" key="3">
    <source>
        <dbReference type="EMBL" id="GGG25763.1"/>
    </source>
</evidence>
<keyword evidence="1" id="KW-0812">Transmembrane</keyword>
<evidence type="ECO:0000259" key="2">
    <source>
        <dbReference type="Pfam" id="PF14340"/>
    </source>
</evidence>
<reference evidence="3" key="1">
    <citation type="journal article" date="2014" name="Int. J. Syst. Evol. Microbiol.">
        <title>Complete genome sequence of Corynebacterium casei LMG S-19264T (=DSM 44701T), isolated from a smear-ripened cheese.</title>
        <authorList>
            <consortium name="US DOE Joint Genome Institute (JGI-PGF)"/>
            <person name="Walter F."/>
            <person name="Albersmeier A."/>
            <person name="Kalinowski J."/>
            <person name="Ruckert C."/>
        </authorList>
    </citation>
    <scope>NUCLEOTIDE SEQUENCE</scope>
    <source>
        <strain evidence="3">CGMCC 1.15760</strain>
    </source>
</reference>
<sequence length="145" mass="16398">MTQPIPNSIPKPLVTTNQAFIVITSLLGVFVNTNILFIPFILGLFTVLTKINPIVLAGKRFLRKPLHTYHPEDKDQQIFNQWIATTCLGLALLFFYLDWAIAGYVMAGMVIAASGIALTGFCIGCWIRFKIKMWQHKRRMAKNIS</sequence>
<feature type="domain" description="DUF4395" evidence="2">
    <location>
        <begin position="9"/>
        <end position="132"/>
    </location>
</feature>
<name>A0A917G799_9BACI</name>
<dbReference type="Pfam" id="PF14340">
    <property type="entry name" value="DUF4395"/>
    <property type="match status" value="1"/>
</dbReference>
<dbReference type="InterPro" id="IPR025508">
    <property type="entry name" value="DUF4395"/>
</dbReference>
<proteinExistence type="predicted"/>
<dbReference type="InterPro" id="IPR016942">
    <property type="entry name" value="UCP030042"/>
</dbReference>
<keyword evidence="1" id="KW-1133">Transmembrane helix</keyword>
<feature type="transmembrane region" description="Helical" evidence="1">
    <location>
        <begin position="12"/>
        <end position="31"/>
    </location>
</feature>
<gene>
    <name evidence="3" type="primary">yogA</name>
    <name evidence="3" type="ORF">GCM10007425_20490</name>
</gene>
<evidence type="ECO:0000313" key="4">
    <source>
        <dbReference type="Proteomes" id="UP000616608"/>
    </source>
</evidence>
<feature type="transmembrane region" description="Helical" evidence="1">
    <location>
        <begin position="78"/>
        <end position="97"/>
    </location>
</feature>
<reference evidence="3" key="2">
    <citation type="submission" date="2020-09" db="EMBL/GenBank/DDBJ databases">
        <authorList>
            <person name="Sun Q."/>
            <person name="Zhou Y."/>
        </authorList>
    </citation>
    <scope>NUCLEOTIDE SEQUENCE</scope>
    <source>
        <strain evidence="3">CGMCC 1.15760</strain>
    </source>
</reference>
<evidence type="ECO:0000256" key="1">
    <source>
        <dbReference type="SAM" id="Phobius"/>
    </source>
</evidence>
<dbReference type="AlphaFoldDB" id="A0A917G799"/>
<dbReference type="RefSeq" id="WP_229704219.1">
    <property type="nucleotide sequence ID" value="NZ_BMJT01000006.1"/>
</dbReference>
<dbReference type="EMBL" id="BMJT01000006">
    <property type="protein sequence ID" value="GGG25763.1"/>
    <property type="molecule type" value="Genomic_DNA"/>
</dbReference>
<dbReference type="Proteomes" id="UP000616608">
    <property type="component" value="Unassembled WGS sequence"/>
</dbReference>
<feature type="transmembrane region" description="Helical" evidence="1">
    <location>
        <begin position="103"/>
        <end position="129"/>
    </location>
</feature>
<accession>A0A917G799</accession>
<feature type="transmembrane region" description="Helical" evidence="1">
    <location>
        <begin position="37"/>
        <end position="57"/>
    </location>
</feature>
<dbReference type="PIRSF" id="PIRSF030042">
    <property type="entry name" value="UCP030042"/>
    <property type="match status" value="1"/>
</dbReference>
<keyword evidence="4" id="KW-1185">Reference proteome</keyword>
<organism evidence="3 4">
    <name type="scientific">Lysinibacillus alkalisoli</name>
    <dbReference type="NCBI Taxonomy" id="1911548"/>
    <lineage>
        <taxon>Bacteria</taxon>
        <taxon>Bacillati</taxon>
        <taxon>Bacillota</taxon>
        <taxon>Bacilli</taxon>
        <taxon>Bacillales</taxon>
        <taxon>Bacillaceae</taxon>
        <taxon>Lysinibacillus</taxon>
    </lineage>
</organism>
<comment type="caution">
    <text evidence="3">The sequence shown here is derived from an EMBL/GenBank/DDBJ whole genome shotgun (WGS) entry which is preliminary data.</text>
</comment>
<protein>
    <recommendedName>
        <fullName evidence="2">DUF4395 domain-containing protein</fullName>
    </recommendedName>
</protein>